<protein>
    <recommendedName>
        <fullName evidence="14">Cilia- and flagella-associated protein 44</fullName>
    </recommendedName>
</protein>
<dbReference type="InterPro" id="IPR001680">
    <property type="entry name" value="WD40_rpt"/>
</dbReference>
<proteinExistence type="predicted"/>
<dbReference type="GO" id="GO:0060271">
    <property type="term" value="P:cilium assembly"/>
    <property type="evidence" value="ECO:0000318"/>
    <property type="project" value="GO_Central"/>
</dbReference>
<keyword evidence="6" id="KW-0206">Cytoskeleton</keyword>
<evidence type="ECO:0000256" key="1">
    <source>
        <dbReference type="ARBA" id="ARBA00004430"/>
    </source>
</evidence>
<dbReference type="SUPFAM" id="SSF50978">
    <property type="entry name" value="WD40 repeat-like"/>
    <property type="match status" value="2"/>
</dbReference>
<feature type="coiled-coil region" evidence="9">
    <location>
        <begin position="1243"/>
        <end position="1297"/>
    </location>
</feature>
<reference evidence="11 13" key="2">
    <citation type="journal article" date="2018" name="Plant J.">
        <title>The Physcomitrella patens chromosome-scale assembly reveals moss genome structure and evolution.</title>
        <authorList>
            <person name="Lang D."/>
            <person name="Ullrich K.K."/>
            <person name="Murat F."/>
            <person name="Fuchs J."/>
            <person name="Jenkins J."/>
            <person name="Haas F.B."/>
            <person name="Piednoel M."/>
            <person name="Gundlach H."/>
            <person name="Van Bel M."/>
            <person name="Meyberg R."/>
            <person name="Vives C."/>
            <person name="Morata J."/>
            <person name="Symeonidi A."/>
            <person name="Hiss M."/>
            <person name="Muchero W."/>
            <person name="Kamisugi Y."/>
            <person name="Saleh O."/>
            <person name="Blanc G."/>
            <person name="Decker E.L."/>
            <person name="van Gessel N."/>
            <person name="Grimwood J."/>
            <person name="Hayes R.D."/>
            <person name="Graham S.W."/>
            <person name="Gunter L.E."/>
            <person name="McDaniel S.F."/>
            <person name="Hoernstein S.N.W."/>
            <person name="Larsson A."/>
            <person name="Li F.W."/>
            <person name="Perroud P.F."/>
            <person name="Phillips J."/>
            <person name="Ranjan P."/>
            <person name="Rokshar D.S."/>
            <person name="Rothfels C.J."/>
            <person name="Schneider L."/>
            <person name="Shu S."/>
            <person name="Stevenson D.W."/>
            <person name="Thummler F."/>
            <person name="Tillich M."/>
            <person name="Villarreal Aguilar J.C."/>
            <person name="Widiez T."/>
            <person name="Wong G.K."/>
            <person name="Wymore A."/>
            <person name="Zhang Y."/>
            <person name="Zimmer A.D."/>
            <person name="Quatrano R.S."/>
            <person name="Mayer K.F.X."/>
            <person name="Goodstein D."/>
            <person name="Casacuberta J.M."/>
            <person name="Vandepoele K."/>
            <person name="Reski R."/>
            <person name="Cuming A.C."/>
            <person name="Tuskan G.A."/>
            <person name="Maumus F."/>
            <person name="Salse J."/>
            <person name="Schmutz J."/>
            <person name="Rensing S.A."/>
        </authorList>
    </citation>
    <scope>NUCLEOTIDE SEQUENCE [LARGE SCALE GENOMIC DNA]</scope>
    <source>
        <strain evidence="12 13">cv. Gransden 2004</strain>
    </source>
</reference>
<dbReference type="InParanoid" id="A0A2K1KP73"/>
<evidence type="ECO:0000256" key="6">
    <source>
        <dbReference type="ARBA" id="ARBA00023212"/>
    </source>
</evidence>
<dbReference type="SMART" id="SM00320">
    <property type="entry name" value="WD40"/>
    <property type="match status" value="8"/>
</dbReference>
<keyword evidence="13" id="KW-1185">Reference proteome</keyword>
<feature type="region of interest" description="Disordered" evidence="10">
    <location>
        <begin position="1387"/>
        <end position="1424"/>
    </location>
</feature>
<keyword evidence="7" id="KW-0966">Cell projection</keyword>
<dbReference type="InterPro" id="IPR019775">
    <property type="entry name" value="WD40_repeat_CS"/>
</dbReference>
<feature type="repeat" description="WD" evidence="8">
    <location>
        <begin position="304"/>
        <end position="338"/>
    </location>
</feature>
<organism evidence="11">
    <name type="scientific">Physcomitrium patens</name>
    <name type="common">Spreading-leaved earth moss</name>
    <name type="synonym">Physcomitrella patens</name>
    <dbReference type="NCBI Taxonomy" id="3218"/>
    <lineage>
        <taxon>Eukaryota</taxon>
        <taxon>Viridiplantae</taxon>
        <taxon>Streptophyta</taxon>
        <taxon>Embryophyta</taxon>
        <taxon>Bryophyta</taxon>
        <taxon>Bryophytina</taxon>
        <taxon>Bryopsida</taxon>
        <taxon>Funariidae</taxon>
        <taxon>Funariales</taxon>
        <taxon>Funariaceae</taxon>
        <taxon>Physcomitrium</taxon>
    </lineage>
</organism>
<feature type="compositionally biased region" description="Pro residues" evidence="10">
    <location>
        <begin position="601"/>
        <end position="612"/>
    </location>
</feature>
<evidence type="ECO:0000256" key="2">
    <source>
        <dbReference type="ARBA" id="ARBA00022490"/>
    </source>
</evidence>
<comment type="subcellular location">
    <subcellularLocation>
        <location evidence="1">Cytoplasm</location>
        <location evidence="1">Cytoskeleton</location>
        <location evidence="1">Cilium axoneme</location>
    </subcellularLocation>
</comment>
<feature type="coiled-coil region" evidence="9">
    <location>
        <begin position="1336"/>
        <end position="1363"/>
    </location>
</feature>
<evidence type="ECO:0000313" key="13">
    <source>
        <dbReference type="Proteomes" id="UP000006727"/>
    </source>
</evidence>
<evidence type="ECO:0000256" key="9">
    <source>
        <dbReference type="SAM" id="Coils"/>
    </source>
</evidence>
<dbReference type="STRING" id="3218.A0A2K1KP73"/>
<dbReference type="EnsemblPlants" id="Pp3c4_20150V3.1">
    <property type="protein sequence ID" value="Pp3c4_20150V3.1"/>
    <property type="gene ID" value="Pp3c4_20150"/>
</dbReference>
<keyword evidence="5 9" id="KW-0175">Coiled coil</keyword>
<keyword evidence="2" id="KW-0963">Cytoplasm</keyword>
<dbReference type="InterPro" id="IPR015943">
    <property type="entry name" value="WD40/YVTN_repeat-like_dom_sf"/>
</dbReference>
<evidence type="ECO:0008006" key="14">
    <source>
        <dbReference type="Google" id="ProtNLM"/>
    </source>
</evidence>
<dbReference type="Gene3D" id="2.130.10.10">
    <property type="entry name" value="YVTN repeat-like/Quinoprotein amine dehydrogenase"/>
    <property type="match status" value="3"/>
</dbReference>
<dbReference type="EMBL" id="ABEU02000004">
    <property type="protein sequence ID" value="PNR55585.1"/>
    <property type="molecule type" value="Genomic_DNA"/>
</dbReference>
<dbReference type="InterPro" id="IPR036322">
    <property type="entry name" value="WD40_repeat_dom_sf"/>
</dbReference>
<evidence type="ECO:0000256" key="4">
    <source>
        <dbReference type="ARBA" id="ARBA00022737"/>
    </source>
</evidence>
<accession>A0A2K1KP73</accession>
<dbReference type="PROSITE" id="PS50294">
    <property type="entry name" value="WD_REPEATS_REGION"/>
    <property type="match status" value="1"/>
</dbReference>
<dbReference type="PANTHER" id="PTHR14885:SF3">
    <property type="entry name" value="CILIA- AND FLAGELLA-ASSOCIATED PROTEIN 44"/>
    <property type="match status" value="1"/>
</dbReference>
<name>A0A2K1KP73_PHYPA</name>
<dbReference type="PANTHER" id="PTHR14885">
    <property type="entry name" value="CILIA- AND FLAGELLA-ASSOCIATED PROTEIN 43-RELATED"/>
    <property type="match status" value="1"/>
</dbReference>
<dbReference type="EnsemblPlants" id="Pp3c4_20150V3.2">
    <property type="protein sequence ID" value="Pp3c4_20150V3.2"/>
    <property type="gene ID" value="Pp3c4_20150"/>
</dbReference>
<sequence length="1733" mass="196723">MCMVPNKSCEPAGLRMSLVAFELANPTSVVPPKHLTVSVGNYGCQVHQVLLSMADDLGHLMQDFVLKLQKSGRGVDCPFVRGSRRNNVMYIAPGILIHSCGDIVHFLDLKTMTYMFQHSVEGNGIGCVAVHPKRTHFCVCEKGVSPNIYIYAYPSMELYKTLVDGTERYFSGASFNFDGTQLATVGAHPDYLLTVWDWENELMILRSKAFSQEVFKVDFSRYFKGQLLTSGVGHARFWKMASTFTGLKLEGAIAKFGTVPISDIAAYFELRNSKVVTGTEMGTVLVWDDALVKCQLKRPGGDEVYCHQGMIEYLVLDEDARFMITAAADGYIRFWDLDWLEAANDGDDKLVCEIVPTKEVLVDPLCRIKGIVVEKDHWIIQDEGGALWRSDLPSFKMTRLLEFHAGPIVGLVSSPISHEMASAGSDGTVRFYNFKSRTEEFKRRFTVACTVIIWLPLVVDPCGQSIVVGFADGIIRILQRNKNKWRLSVAVKPHKVGVTGLACSGDGQVLASTSLDGSVFFFHCPNSFRPLGYTTVPGSITCLDWSPNSQILLVGCSNGMIKKISRPDTNNDTTKSFELKDLTITDLSFIRPKIPKKIPPRPRTPPSPPPPASKGDGEEAKGETRAESEALKDGVSTAEVESLGDPAVPLEIPLEPLPRIPTHPPEPIELDDPSGTTYPIRSIFYSNGNLNSFYVSTEGMATGFLFECHSEAGEVMGWTHWSKKPIKTIRMTHSRKYFVSGSDNGVVRIQMAPLPGQLMGNDDDSKYWEAGLHDAFYGVVTGAALSFDDQYLASVSEDGSFFIHTIHFIDEKPAAPEPFPPTIPDGDVEDVPGYMLSIEEWRRKAEQDEIDRLAKEAKMKLITQLEVIRNQVAVLLEENGAKERNQQLALEDFVIDFRLFKRLEEDTIAELEQARKELQWDSEKRNVGLRKLRSFFLDPIEVEHIVIHAFASVSQTSTFRVLKLTDEFKIALNEARRQGWMGKRSSVSDAQRKQTIRQDALKKKKKRDEESADEPGITKLEYRRRLLKQRIREWDDFLKTKPDLTWVADEDVEALDRAVNSKGDFKLKTNPGYVVPDDQYTNEKLKRNEIVLFQEAVHGVKMNFNNQFFVLRQKKKELRVVLLLKQNRVMEINKLLDSKDPLVPVPDFKREEQPEVREIVKQEDRDAHEAKIAAATAAALAAEGKSKEGGGLGVMTAGPKKTAEDPKPDPVVGTQRLDPKSQTKPKGKLRRKAEPPKIILSPLEESEKEANHIRLRHEKSKLESEMRKIITEFDDELERLRQEKYRLEVNMKCADLKALVMYEELKILRKLQTHEDALDMRCQAKLAEDADIVVKLAEHDLVVDAAQEEVQELTEQRDKLFAMWMQTNPPPDLNPAHGELHRMYIKKMRRPKKPKENPDDETEESDLDEVADDDEEEYEDEDFVELCPGNGDPALYKRMVAMRDRRCFLDYAIIDQGKIVDALLKEKGQIIKKKKAVASQLNGIESEIVKFQTLKQTSLNNVEVGLTLKMNQVEYMENGRLPEDLSRALVFALKEEQGLIDRLRAHGERKKSLKKLHKELKKMHADLQRERRAQEKKTKQTEAKYVESQMLKFGETLVDETLNIIMIKKDLQFLRDKLRNQEVGLIRELSVWHRRIERATDQLRSLTKENAAILHIVADLKEQMQSIHFDMTCRAATTYTDSLLEKQKAESDQNILSIKITKQDEMIQELKKSITRTKTVLPKVYPCDREQAR</sequence>
<evidence type="ECO:0000256" key="5">
    <source>
        <dbReference type="ARBA" id="ARBA00023054"/>
    </source>
</evidence>
<dbReference type="GO" id="GO:0005930">
    <property type="term" value="C:axoneme"/>
    <property type="evidence" value="ECO:0007669"/>
    <property type="project" value="UniProtKB-SubCell"/>
</dbReference>
<feature type="repeat" description="WD" evidence="8">
    <location>
        <begin position="401"/>
        <end position="442"/>
    </location>
</feature>
<keyword evidence="3 8" id="KW-0853">WD repeat</keyword>
<feature type="region of interest" description="Disordered" evidence="10">
    <location>
        <begin position="1182"/>
        <end position="1235"/>
    </location>
</feature>
<dbReference type="PROSITE" id="PS00678">
    <property type="entry name" value="WD_REPEATS_1"/>
    <property type="match status" value="1"/>
</dbReference>
<evidence type="ECO:0000256" key="8">
    <source>
        <dbReference type="PROSITE-ProRule" id="PRU00221"/>
    </source>
</evidence>
<reference evidence="12" key="3">
    <citation type="submission" date="2020-12" db="UniProtKB">
        <authorList>
            <consortium name="EnsemblPlants"/>
        </authorList>
    </citation>
    <scope>IDENTIFICATION</scope>
</reference>
<feature type="compositionally biased region" description="Basic and acidic residues" evidence="10">
    <location>
        <begin position="615"/>
        <end position="632"/>
    </location>
</feature>
<evidence type="ECO:0000313" key="12">
    <source>
        <dbReference type="EnsemblPlants" id="Pp3c4_20150V3.1"/>
    </source>
</evidence>
<dbReference type="PROSITE" id="PS50082">
    <property type="entry name" value="WD_REPEATS_2"/>
    <property type="match status" value="2"/>
</dbReference>
<feature type="coiled-coil region" evidence="9">
    <location>
        <begin position="1550"/>
        <end position="1584"/>
    </location>
</feature>
<evidence type="ECO:0000256" key="3">
    <source>
        <dbReference type="ARBA" id="ARBA00022574"/>
    </source>
</evidence>
<evidence type="ECO:0000256" key="10">
    <source>
        <dbReference type="SAM" id="MobiDB-lite"/>
    </source>
</evidence>
<feature type="region of interest" description="Disordered" evidence="10">
    <location>
        <begin position="982"/>
        <end position="1014"/>
    </location>
</feature>
<dbReference type="Gramene" id="Pp3c4_20150V3.1">
    <property type="protein sequence ID" value="Pp3c4_20150V3.1"/>
    <property type="gene ID" value="Pp3c4_20150"/>
</dbReference>
<dbReference type="Gramene" id="Pp3c4_20150V3.2">
    <property type="protein sequence ID" value="Pp3c4_20150V3.2"/>
    <property type="gene ID" value="Pp3c4_20150"/>
</dbReference>
<feature type="compositionally biased region" description="Acidic residues" evidence="10">
    <location>
        <begin position="1398"/>
        <end position="1424"/>
    </location>
</feature>
<evidence type="ECO:0000313" key="11">
    <source>
        <dbReference type="EMBL" id="PNR55585.1"/>
    </source>
</evidence>
<evidence type="ECO:0000256" key="7">
    <source>
        <dbReference type="ARBA" id="ARBA00023273"/>
    </source>
</evidence>
<keyword evidence="4" id="KW-0677">Repeat</keyword>
<dbReference type="Pfam" id="PF00400">
    <property type="entry name" value="WD40"/>
    <property type="match status" value="2"/>
</dbReference>
<reference evidence="11 13" key="1">
    <citation type="journal article" date="2008" name="Science">
        <title>The Physcomitrella genome reveals evolutionary insights into the conquest of land by plants.</title>
        <authorList>
            <person name="Rensing S."/>
            <person name="Lang D."/>
            <person name="Zimmer A."/>
            <person name="Terry A."/>
            <person name="Salamov A."/>
            <person name="Shapiro H."/>
            <person name="Nishiyama T."/>
            <person name="Perroud P.-F."/>
            <person name="Lindquist E."/>
            <person name="Kamisugi Y."/>
            <person name="Tanahashi T."/>
            <person name="Sakakibara K."/>
            <person name="Fujita T."/>
            <person name="Oishi K."/>
            <person name="Shin-I T."/>
            <person name="Kuroki Y."/>
            <person name="Toyoda A."/>
            <person name="Suzuki Y."/>
            <person name="Hashimoto A."/>
            <person name="Yamaguchi K."/>
            <person name="Sugano A."/>
            <person name="Kohara Y."/>
            <person name="Fujiyama A."/>
            <person name="Anterola A."/>
            <person name="Aoki S."/>
            <person name="Ashton N."/>
            <person name="Barbazuk W.B."/>
            <person name="Barker E."/>
            <person name="Bennetzen J."/>
            <person name="Bezanilla M."/>
            <person name="Blankenship R."/>
            <person name="Cho S.H."/>
            <person name="Dutcher S."/>
            <person name="Estelle M."/>
            <person name="Fawcett J.A."/>
            <person name="Gundlach H."/>
            <person name="Hanada K."/>
            <person name="Heyl A."/>
            <person name="Hicks K.A."/>
            <person name="Hugh J."/>
            <person name="Lohr M."/>
            <person name="Mayer K."/>
            <person name="Melkozernov A."/>
            <person name="Murata T."/>
            <person name="Nelson D."/>
            <person name="Pils B."/>
            <person name="Prigge M."/>
            <person name="Reiss B."/>
            <person name="Renner T."/>
            <person name="Rombauts S."/>
            <person name="Rushton P."/>
            <person name="Sanderfoot A."/>
            <person name="Schween G."/>
            <person name="Shiu S.-H."/>
            <person name="Stueber K."/>
            <person name="Theodoulou F.L."/>
            <person name="Tu H."/>
            <person name="Van de Peer Y."/>
            <person name="Verrier P.J."/>
            <person name="Waters E."/>
            <person name="Wood A."/>
            <person name="Yang L."/>
            <person name="Cove D."/>
            <person name="Cuming A."/>
            <person name="Hasebe M."/>
            <person name="Lucas S."/>
            <person name="Mishler D.B."/>
            <person name="Reski R."/>
            <person name="Grigoriev I."/>
            <person name="Quatrano R.S."/>
            <person name="Boore J.L."/>
        </authorList>
    </citation>
    <scope>NUCLEOTIDE SEQUENCE [LARGE SCALE GENOMIC DNA]</scope>
    <source>
        <strain evidence="12 13">cv. Gransden 2004</strain>
    </source>
</reference>
<dbReference type="Proteomes" id="UP000006727">
    <property type="component" value="Chromosome 4"/>
</dbReference>
<feature type="region of interest" description="Disordered" evidence="10">
    <location>
        <begin position="593"/>
        <end position="645"/>
    </location>
</feature>
<gene>
    <name evidence="11" type="ORF">PHYPA_006482</name>
</gene>